<keyword evidence="3" id="KW-1185">Reference proteome</keyword>
<dbReference type="Pfam" id="PF13761">
    <property type="entry name" value="DUF4166"/>
    <property type="match status" value="1"/>
</dbReference>
<reference evidence="2" key="2">
    <citation type="submission" date="2020-09" db="EMBL/GenBank/DDBJ databases">
        <authorList>
            <person name="Sun Q."/>
            <person name="Zhou Y."/>
        </authorList>
    </citation>
    <scope>NUCLEOTIDE SEQUENCE</scope>
    <source>
        <strain evidence="2">CGMCC 1.10998</strain>
    </source>
</reference>
<comment type="caution">
    <text evidence="2">The sequence shown here is derived from an EMBL/GenBank/DDBJ whole genome shotgun (WGS) entry which is preliminary data.</text>
</comment>
<proteinExistence type="predicted"/>
<dbReference type="EMBL" id="BMED01000001">
    <property type="protein sequence ID" value="GGC68349.1"/>
    <property type="molecule type" value="Genomic_DNA"/>
</dbReference>
<dbReference type="InterPro" id="IPR025311">
    <property type="entry name" value="DUF4166"/>
</dbReference>
<evidence type="ECO:0000259" key="1">
    <source>
        <dbReference type="Pfam" id="PF13761"/>
    </source>
</evidence>
<protein>
    <recommendedName>
        <fullName evidence="1">DUF4166 domain-containing protein</fullName>
    </recommendedName>
</protein>
<gene>
    <name evidence="2" type="ORF">GCM10011396_14210</name>
</gene>
<reference evidence="2" key="1">
    <citation type="journal article" date="2014" name="Int. J. Syst. Evol. Microbiol.">
        <title>Complete genome sequence of Corynebacterium casei LMG S-19264T (=DSM 44701T), isolated from a smear-ripened cheese.</title>
        <authorList>
            <consortium name="US DOE Joint Genome Institute (JGI-PGF)"/>
            <person name="Walter F."/>
            <person name="Albersmeier A."/>
            <person name="Kalinowski J."/>
            <person name="Ruckert C."/>
        </authorList>
    </citation>
    <scope>NUCLEOTIDE SEQUENCE</scope>
    <source>
        <strain evidence="2">CGMCC 1.10998</strain>
    </source>
</reference>
<dbReference type="AlphaFoldDB" id="A0A916XEY3"/>
<dbReference type="Proteomes" id="UP000637423">
    <property type="component" value="Unassembled WGS sequence"/>
</dbReference>
<organism evidence="2 3">
    <name type="scientific">Undibacterium terreum</name>
    <dbReference type="NCBI Taxonomy" id="1224302"/>
    <lineage>
        <taxon>Bacteria</taxon>
        <taxon>Pseudomonadati</taxon>
        <taxon>Pseudomonadota</taxon>
        <taxon>Betaproteobacteria</taxon>
        <taxon>Burkholderiales</taxon>
        <taxon>Oxalobacteraceae</taxon>
        <taxon>Undibacterium</taxon>
    </lineage>
</organism>
<accession>A0A916XEY3</accession>
<sequence>MNTHTVSANHPSEGELFRKILGKEWLKLHPDIQSRFAKNPEPGKPLHYRGRLSELACSPIGKLFGFMSRPFIHGALIPFNDSDFPVDIQVYSKPACGAIFKQRIYRLNHRESIQFTSYMRESEKGEVLEYVGMGLGMKLVLHVHEGNLYFTSDGYFWDLLGFRVPLPAILTPGKTFLCHRNDSATDFNIRIEIRHVLFGTTFTQVGAFHEVTEEAVMAEGSPS</sequence>
<evidence type="ECO:0000313" key="3">
    <source>
        <dbReference type="Proteomes" id="UP000637423"/>
    </source>
</evidence>
<name>A0A916XEY3_9BURK</name>
<dbReference type="RefSeq" id="WP_188565220.1">
    <property type="nucleotide sequence ID" value="NZ_BMED01000001.1"/>
</dbReference>
<evidence type="ECO:0000313" key="2">
    <source>
        <dbReference type="EMBL" id="GGC68349.1"/>
    </source>
</evidence>
<feature type="domain" description="DUF4166" evidence="1">
    <location>
        <begin position="28"/>
        <end position="208"/>
    </location>
</feature>